<keyword evidence="4" id="KW-0812">Transmembrane</keyword>
<dbReference type="GO" id="GO:0005743">
    <property type="term" value="C:mitochondrial inner membrane"/>
    <property type="evidence" value="ECO:0007669"/>
    <property type="project" value="UniProtKB-SubCell"/>
</dbReference>
<comment type="subcellular location">
    <subcellularLocation>
        <location evidence="1 9">Mitochondrion inner membrane</location>
        <topology evidence="1 9">Multi-pass membrane protein</topology>
    </subcellularLocation>
</comment>
<evidence type="ECO:0000313" key="10">
    <source>
        <dbReference type="EMBL" id="KAK0747400.1"/>
    </source>
</evidence>
<evidence type="ECO:0000256" key="2">
    <source>
        <dbReference type="ARBA" id="ARBA00006416"/>
    </source>
</evidence>
<protein>
    <recommendedName>
        <fullName evidence="9">Mitochondrial pyruvate carrier</fullName>
    </recommendedName>
</protein>
<evidence type="ECO:0000256" key="9">
    <source>
        <dbReference type="RuleBase" id="RU363100"/>
    </source>
</evidence>
<name>A0AA40EXK3_9PEZI</name>
<gene>
    <name evidence="10" type="ORF">B0T21DRAFT_379461</name>
</gene>
<keyword evidence="8" id="KW-0472">Membrane</keyword>
<dbReference type="PANTHER" id="PTHR14154">
    <property type="entry name" value="UPF0041 BRAIN PROTEIN 44-RELATED"/>
    <property type="match status" value="1"/>
</dbReference>
<evidence type="ECO:0000256" key="8">
    <source>
        <dbReference type="ARBA" id="ARBA00023136"/>
    </source>
</evidence>
<keyword evidence="6" id="KW-1133">Transmembrane helix</keyword>
<keyword evidence="3 9" id="KW-0813">Transport</keyword>
<evidence type="ECO:0000256" key="1">
    <source>
        <dbReference type="ARBA" id="ARBA00004448"/>
    </source>
</evidence>
<evidence type="ECO:0000256" key="3">
    <source>
        <dbReference type="ARBA" id="ARBA00022448"/>
    </source>
</evidence>
<dbReference type="Proteomes" id="UP001172159">
    <property type="component" value="Unassembled WGS sequence"/>
</dbReference>
<keyword evidence="11" id="KW-1185">Reference proteome</keyword>
<dbReference type="GO" id="GO:0006850">
    <property type="term" value="P:pyruvate import into mitochondria"/>
    <property type="evidence" value="ECO:0007669"/>
    <property type="project" value="InterPro"/>
</dbReference>
<comment type="similarity">
    <text evidence="2 9">Belongs to the mitochondrial pyruvate carrier (MPC) (TC 2.A.105) family.</text>
</comment>
<organism evidence="10 11">
    <name type="scientific">Apiosordaria backusii</name>
    <dbReference type="NCBI Taxonomy" id="314023"/>
    <lineage>
        <taxon>Eukaryota</taxon>
        <taxon>Fungi</taxon>
        <taxon>Dikarya</taxon>
        <taxon>Ascomycota</taxon>
        <taxon>Pezizomycotina</taxon>
        <taxon>Sordariomycetes</taxon>
        <taxon>Sordariomycetidae</taxon>
        <taxon>Sordariales</taxon>
        <taxon>Lasiosphaeriaceae</taxon>
        <taxon>Apiosordaria</taxon>
    </lineage>
</organism>
<keyword evidence="7 9" id="KW-0496">Mitochondrion</keyword>
<evidence type="ECO:0000313" key="11">
    <source>
        <dbReference type="Proteomes" id="UP001172159"/>
    </source>
</evidence>
<evidence type="ECO:0000256" key="4">
    <source>
        <dbReference type="ARBA" id="ARBA00022692"/>
    </source>
</evidence>
<evidence type="ECO:0000256" key="6">
    <source>
        <dbReference type="ARBA" id="ARBA00022989"/>
    </source>
</evidence>
<proteinExistence type="inferred from homology"/>
<keyword evidence="5 9" id="KW-0999">Mitochondrion inner membrane</keyword>
<evidence type="ECO:0000256" key="7">
    <source>
        <dbReference type="ARBA" id="ARBA00023128"/>
    </source>
</evidence>
<reference evidence="10" key="1">
    <citation type="submission" date="2023-06" db="EMBL/GenBank/DDBJ databases">
        <title>Genome-scale phylogeny and comparative genomics of the fungal order Sordariales.</title>
        <authorList>
            <consortium name="Lawrence Berkeley National Laboratory"/>
            <person name="Hensen N."/>
            <person name="Bonometti L."/>
            <person name="Westerberg I."/>
            <person name="Brannstrom I.O."/>
            <person name="Guillou S."/>
            <person name="Cros-Aarteil S."/>
            <person name="Calhoun S."/>
            <person name="Haridas S."/>
            <person name="Kuo A."/>
            <person name="Mondo S."/>
            <person name="Pangilinan J."/>
            <person name="Riley R."/>
            <person name="Labutti K."/>
            <person name="Andreopoulos B."/>
            <person name="Lipzen A."/>
            <person name="Chen C."/>
            <person name="Yanf M."/>
            <person name="Daum C."/>
            <person name="Ng V."/>
            <person name="Clum A."/>
            <person name="Steindorff A."/>
            <person name="Ohm R."/>
            <person name="Martin F."/>
            <person name="Silar P."/>
            <person name="Natvig D."/>
            <person name="Lalanne C."/>
            <person name="Gautier V."/>
            <person name="Ament-Velasquez S.L."/>
            <person name="Kruys A."/>
            <person name="Hutchinson M.I."/>
            <person name="Powell A.J."/>
            <person name="Barry K."/>
            <person name="Miller A.N."/>
            <person name="Grigoriev I.V."/>
            <person name="Debuchy R."/>
            <person name="Gladieux P."/>
            <person name="Thoren M.H."/>
            <person name="Johannesson H."/>
        </authorList>
    </citation>
    <scope>NUCLEOTIDE SEQUENCE</scope>
    <source>
        <strain evidence="10">CBS 540.89</strain>
    </source>
</reference>
<dbReference type="EMBL" id="JAUKTV010000001">
    <property type="protein sequence ID" value="KAK0747400.1"/>
    <property type="molecule type" value="Genomic_DNA"/>
</dbReference>
<accession>A0AA40EXK3</accession>
<comment type="function">
    <text evidence="9">Mediates the uptake of pyruvate into mitochondria.</text>
</comment>
<dbReference type="Pfam" id="PF03650">
    <property type="entry name" value="MPC"/>
    <property type="match status" value="1"/>
</dbReference>
<comment type="caution">
    <text evidence="10">The sequence shown here is derived from an EMBL/GenBank/DDBJ whole genome shotgun (WGS) entry which is preliminary data.</text>
</comment>
<sequence>MAAALIKAANAKIRSNPWTDYFCSTHFWGPASNFTIPLAAVADTQKSPDLISGKMTGALIVYAFTFMRFSVAIRPKNYLLFGCHSVNATAQSIQGYRFVDWHYWGGKEKKLLVEKEATAKGKLVQADPAVVVKKDQSGDNVRKK</sequence>
<dbReference type="InterPro" id="IPR005336">
    <property type="entry name" value="MPC"/>
</dbReference>
<evidence type="ECO:0000256" key="5">
    <source>
        <dbReference type="ARBA" id="ARBA00022792"/>
    </source>
</evidence>
<dbReference type="AlphaFoldDB" id="A0AA40EXK3"/>